<name>A0ABV8JIH9_9BACL</name>
<gene>
    <name evidence="1" type="ORF">ACFOUO_09435</name>
</gene>
<protein>
    <submittedName>
        <fullName evidence="1">Uncharacterized protein</fullName>
    </submittedName>
</protein>
<dbReference type="Proteomes" id="UP001595843">
    <property type="component" value="Unassembled WGS sequence"/>
</dbReference>
<comment type="caution">
    <text evidence="1">The sequence shown here is derived from an EMBL/GenBank/DDBJ whole genome shotgun (WGS) entry which is preliminary data.</text>
</comment>
<accession>A0ABV8JIH9</accession>
<reference evidence="2" key="1">
    <citation type="journal article" date="2019" name="Int. J. Syst. Evol. Microbiol.">
        <title>The Global Catalogue of Microorganisms (GCM) 10K type strain sequencing project: providing services to taxonomists for standard genome sequencing and annotation.</title>
        <authorList>
            <consortium name="The Broad Institute Genomics Platform"/>
            <consortium name="The Broad Institute Genome Sequencing Center for Infectious Disease"/>
            <person name="Wu L."/>
            <person name="Ma J."/>
        </authorList>
    </citation>
    <scope>NUCLEOTIDE SEQUENCE [LARGE SCALE GENOMIC DNA]</scope>
    <source>
        <strain evidence="2">IBRC-M 10813</strain>
    </source>
</reference>
<sequence length="98" mass="11320">MDEQKKNLMAIVLRTIKEVYQKTVQLEEVLNSGSVQILSRSYDPLNEMLKAVEYPEEKTDVVYELIQLYLEDQMTLEEVVIGIDNGWKEAKGEQAVAR</sequence>
<dbReference type="EMBL" id="JBHSAP010000009">
    <property type="protein sequence ID" value="MFC4077036.1"/>
    <property type="molecule type" value="Genomic_DNA"/>
</dbReference>
<organism evidence="1 2">
    <name type="scientific">Salinithrix halophila</name>
    <dbReference type="NCBI Taxonomy" id="1485204"/>
    <lineage>
        <taxon>Bacteria</taxon>
        <taxon>Bacillati</taxon>
        <taxon>Bacillota</taxon>
        <taxon>Bacilli</taxon>
        <taxon>Bacillales</taxon>
        <taxon>Thermoactinomycetaceae</taxon>
        <taxon>Salinithrix</taxon>
    </lineage>
</organism>
<dbReference type="RefSeq" id="WP_380704507.1">
    <property type="nucleotide sequence ID" value="NZ_JBHSAP010000009.1"/>
</dbReference>
<keyword evidence="2" id="KW-1185">Reference proteome</keyword>
<evidence type="ECO:0000313" key="2">
    <source>
        <dbReference type="Proteomes" id="UP001595843"/>
    </source>
</evidence>
<proteinExistence type="predicted"/>
<evidence type="ECO:0000313" key="1">
    <source>
        <dbReference type="EMBL" id="MFC4077036.1"/>
    </source>
</evidence>